<dbReference type="GeneID" id="27693532"/>
<dbReference type="PANTHER" id="PTHR31313">
    <property type="entry name" value="TY1 ENHANCER ACTIVATOR"/>
    <property type="match status" value="1"/>
</dbReference>
<name>A0A0D2FA45_CLAB1</name>
<dbReference type="InterPro" id="IPR036864">
    <property type="entry name" value="Zn2-C6_fun-type_DNA-bd_sf"/>
</dbReference>
<dbReference type="CDD" id="cd12148">
    <property type="entry name" value="fungal_TF_MHR"/>
    <property type="match status" value="1"/>
</dbReference>
<dbReference type="InterPro" id="IPR007219">
    <property type="entry name" value="XnlR_reg_dom"/>
</dbReference>
<feature type="compositionally biased region" description="Polar residues" evidence="9">
    <location>
        <begin position="740"/>
        <end position="759"/>
    </location>
</feature>
<dbReference type="PANTHER" id="PTHR31313:SF85">
    <property type="entry name" value="ZN(II)2CYS6 TRANSCRIPTION FACTOR (EUROFUNG)"/>
    <property type="match status" value="1"/>
</dbReference>
<keyword evidence="8" id="KW-0175">Coiled coil</keyword>
<reference evidence="11" key="1">
    <citation type="submission" date="2015-01" db="EMBL/GenBank/DDBJ databases">
        <title>The Genome Sequence of Cladophialophora bantiana CBS 173.52.</title>
        <authorList>
            <consortium name="The Broad Institute Genomics Platform"/>
            <person name="Cuomo C."/>
            <person name="de Hoog S."/>
            <person name="Gorbushina A."/>
            <person name="Stielow B."/>
            <person name="Teixiera M."/>
            <person name="Abouelleil A."/>
            <person name="Chapman S.B."/>
            <person name="Priest M."/>
            <person name="Young S.K."/>
            <person name="Wortman J."/>
            <person name="Nusbaum C."/>
            <person name="Birren B."/>
        </authorList>
    </citation>
    <scope>NUCLEOTIDE SEQUENCE [LARGE SCALE GENOMIC DNA]</scope>
    <source>
        <strain evidence="11">CBS 173.52</strain>
    </source>
</reference>
<keyword evidence="5" id="KW-0238">DNA-binding</keyword>
<proteinExistence type="predicted"/>
<dbReference type="OrthoDB" id="4161332at2759"/>
<evidence type="ECO:0000256" key="6">
    <source>
        <dbReference type="ARBA" id="ARBA00023163"/>
    </source>
</evidence>
<dbReference type="HOGENOM" id="CLU_007003_4_1_1"/>
<feature type="region of interest" description="Disordered" evidence="9">
    <location>
        <begin position="117"/>
        <end position="163"/>
    </location>
</feature>
<evidence type="ECO:0000313" key="11">
    <source>
        <dbReference type="EMBL" id="KIW98941.1"/>
    </source>
</evidence>
<dbReference type="Gene3D" id="4.10.240.10">
    <property type="entry name" value="Zn(2)-C6 fungal-type DNA-binding domain"/>
    <property type="match status" value="1"/>
</dbReference>
<protein>
    <recommendedName>
        <fullName evidence="10">Zn(2)-C6 fungal-type domain-containing protein</fullName>
    </recommendedName>
</protein>
<evidence type="ECO:0000259" key="10">
    <source>
        <dbReference type="PROSITE" id="PS50048"/>
    </source>
</evidence>
<feature type="region of interest" description="Disordered" evidence="9">
    <location>
        <begin position="740"/>
        <end position="777"/>
    </location>
</feature>
<dbReference type="GO" id="GO:0000981">
    <property type="term" value="F:DNA-binding transcription factor activity, RNA polymerase II-specific"/>
    <property type="evidence" value="ECO:0007669"/>
    <property type="project" value="InterPro"/>
</dbReference>
<dbReference type="PROSITE" id="PS00463">
    <property type="entry name" value="ZN2_CY6_FUNGAL_1"/>
    <property type="match status" value="1"/>
</dbReference>
<sequence>MATDLHRNDSGIFAMNMVEQRLDTAGLRTKKKQRTQQARRYGFACSNCRRKKARCNGATPACDKCIASRETCEYDRGPSVAYAASLEKRLKAFEERFEKLRQSSAVEERDALIQEPFEDVKPERARAPLSRTTGLERQDNEVQEHEALSSPSPAPQNEPPVETSIGADGRICFYGKTSHYHVDPQDDGKGEDLLPEGDEQQTLNMGVSTTSTIYTTPELQLFVDAPAVPQLLSEISTELLDHFLDVYWCWSHHLHLVLNKRLFLRDLYTSGPSVTPFLISAVLAQAARYSTRPEACHLGDHFAGRALHLLPNDIDKGSSIPTVQGLLILSARECACGRISQGWLYSGMAFRMMRDLGIHIEPRKMGYLSRQFSEEDLALRQQVFWSCFTWDKTMSLCLGRAPIIHDTIDVPSRESLLDGAETDEEQWVPVLGKETDSTASFIEQKSLGSARFAAYCELCTIIDGVLDGLYCRPHQSRRDHLLAFLNSTIGRLEQWSTSLPRGLFLSPDSRVVLCPPIHILLLNLTYHAIVILLCRPYRNISLQAKELCTKAAQMIDTLFTLHVRRFGFRFITYLQTYTMFVACTINVLDLKENESNSRDANGTTSREKCLALAQEASVRLNFGLEVLRQAGATPSAARCAAVIVQLLRQWSNKQVESAVRSQRQRGPSEHISSPHSRRRSNMCLPQAGNVSLRNGAGSGHPNQGFQHNAQFRNDLLPTSTRGDAGDNALFPALESTPAYTQAHGQTINAQSSPDMSSPMTFGFGSSGGLQSLRSNNRPYANAHMPNFANSGIETPMRWLPDNIQDDGSWMLMMDFGDTISL</sequence>
<feature type="domain" description="Zn(2)-C6 fungal-type" evidence="10">
    <location>
        <begin position="44"/>
        <end position="74"/>
    </location>
</feature>
<evidence type="ECO:0000256" key="4">
    <source>
        <dbReference type="ARBA" id="ARBA00023015"/>
    </source>
</evidence>
<organism evidence="11">
    <name type="scientific">Cladophialophora bantiana (strain ATCC 10958 / CBS 173.52 / CDC B-1940 / NIH 8579)</name>
    <name type="common">Xylohypha bantiana</name>
    <dbReference type="NCBI Taxonomy" id="1442370"/>
    <lineage>
        <taxon>Eukaryota</taxon>
        <taxon>Fungi</taxon>
        <taxon>Dikarya</taxon>
        <taxon>Ascomycota</taxon>
        <taxon>Pezizomycotina</taxon>
        <taxon>Eurotiomycetes</taxon>
        <taxon>Chaetothyriomycetidae</taxon>
        <taxon>Chaetothyriales</taxon>
        <taxon>Herpotrichiellaceae</taxon>
        <taxon>Cladophialophora</taxon>
    </lineage>
</organism>
<feature type="compositionally biased region" description="Basic and acidic residues" evidence="9">
    <location>
        <begin position="117"/>
        <end position="126"/>
    </location>
</feature>
<dbReference type="SMART" id="SM00066">
    <property type="entry name" value="GAL4"/>
    <property type="match status" value="1"/>
</dbReference>
<dbReference type="GO" id="GO:0008270">
    <property type="term" value="F:zinc ion binding"/>
    <property type="evidence" value="ECO:0007669"/>
    <property type="project" value="InterPro"/>
</dbReference>
<dbReference type="GO" id="GO:0006351">
    <property type="term" value="P:DNA-templated transcription"/>
    <property type="evidence" value="ECO:0007669"/>
    <property type="project" value="InterPro"/>
</dbReference>
<dbReference type="CDD" id="cd00067">
    <property type="entry name" value="GAL4"/>
    <property type="match status" value="1"/>
</dbReference>
<evidence type="ECO:0000256" key="3">
    <source>
        <dbReference type="ARBA" id="ARBA00022833"/>
    </source>
</evidence>
<dbReference type="InterPro" id="IPR001138">
    <property type="entry name" value="Zn2Cys6_DnaBD"/>
</dbReference>
<evidence type="ECO:0000256" key="8">
    <source>
        <dbReference type="SAM" id="Coils"/>
    </source>
</evidence>
<gene>
    <name evidence="11" type="ORF">Z519_00604</name>
</gene>
<dbReference type="SUPFAM" id="SSF57701">
    <property type="entry name" value="Zn2/Cys6 DNA-binding domain"/>
    <property type="match status" value="1"/>
</dbReference>
<dbReference type="InterPro" id="IPR051615">
    <property type="entry name" value="Transcr_Regulatory_Elem"/>
</dbReference>
<feature type="compositionally biased region" description="Basic and acidic residues" evidence="9">
    <location>
        <begin position="134"/>
        <end position="147"/>
    </location>
</feature>
<feature type="compositionally biased region" description="Polar residues" evidence="9">
    <location>
        <begin position="657"/>
        <end position="674"/>
    </location>
</feature>
<dbReference type="GO" id="GO:0005634">
    <property type="term" value="C:nucleus"/>
    <property type="evidence" value="ECO:0007669"/>
    <property type="project" value="UniProtKB-SubCell"/>
</dbReference>
<dbReference type="VEuPathDB" id="FungiDB:Z519_00604"/>
<evidence type="ECO:0000256" key="2">
    <source>
        <dbReference type="ARBA" id="ARBA00022723"/>
    </source>
</evidence>
<evidence type="ECO:0000256" key="9">
    <source>
        <dbReference type="SAM" id="MobiDB-lite"/>
    </source>
</evidence>
<evidence type="ECO:0000256" key="1">
    <source>
        <dbReference type="ARBA" id="ARBA00004123"/>
    </source>
</evidence>
<feature type="region of interest" description="Disordered" evidence="9">
    <location>
        <begin position="657"/>
        <end position="707"/>
    </location>
</feature>
<dbReference type="SMART" id="SM00906">
    <property type="entry name" value="Fungal_trans"/>
    <property type="match status" value="1"/>
</dbReference>
<accession>A0A0D2FA45</accession>
<dbReference type="Pfam" id="PF04082">
    <property type="entry name" value="Fungal_trans"/>
    <property type="match status" value="1"/>
</dbReference>
<keyword evidence="6" id="KW-0804">Transcription</keyword>
<keyword evidence="7" id="KW-0539">Nucleus</keyword>
<keyword evidence="2" id="KW-0479">Metal-binding</keyword>
<feature type="coiled-coil region" evidence="8">
    <location>
        <begin position="83"/>
        <end position="110"/>
    </location>
</feature>
<dbReference type="Pfam" id="PF00172">
    <property type="entry name" value="Zn_clus"/>
    <property type="match status" value="1"/>
</dbReference>
<dbReference type="EMBL" id="KN846980">
    <property type="protein sequence ID" value="KIW98941.1"/>
    <property type="molecule type" value="Genomic_DNA"/>
</dbReference>
<keyword evidence="4" id="KW-0805">Transcription regulation</keyword>
<dbReference type="PROSITE" id="PS50048">
    <property type="entry name" value="ZN2_CY6_FUNGAL_2"/>
    <property type="match status" value="1"/>
</dbReference>
<evidence type="ECO:0000256" key="5">
    <source>
        <dbReference type="ARBA" id="ARBA00023125"/>
    </source>
</evidence>
<comment type="subcellular location">
    <subcellularLocation>
        <location evidence="1">Nucleus</location>
    </subcellularLocation>
</comment>
<keyword evidence="3" id="KW-0862">Zinc</keyword>
<dbReference type="RefSeq" id="XP_016625610.1">
    <property type="nucleotide sequence ID" value="XM_016758361.1"/>
</dbReference>
<dbReference type="AlphaFoldDB" id="A0A0D2FA45"/>
<evidence type="ECO:0000256" key="7">
    <source>
        <dbReference type="ARBA" id="ARBA00023242"/>
    </source>
</evidence>
<dbReference type="GO" id="GO:0003677">
    <property type="term" value="F:DNA binding"/>
    <property type="evidence" value="ECO:0007669"/>
    <property type="project" value="UniProtKB-KW"/>
</dbReference>